<comment type="cofactor">
    <cofactor evidence="1">
        <name>Fe(2+)</name>
        <dbReference type="ChEBI" id="CHEBI:29033"/>
    </cofactor>
</comment>
<dbReference type="Gene3D" id="2.60.120.330">
    <property type="entry name" value="B-lactam Antibiotic, Isopenicillin N Synthase, Chain"/>
    <property type="match status" value="1"/>
</dbReference>
<comment type="catalytic activity">
    <reaction evidence="10">
        <text>L-arginine + 2-oxoglutarate + O2 = guanidine + L-glutamate 5-semialdehyde + succinate + CO2</text>
        <dbReference type="Rhea" id="RHEA:31535"/>
        <dbReference type="ChEBI" id="CHEBI:15379"/>
        <dbReference type="ChEBI" id="CHEBI:16526"/>
        <dbReference type="ChEBI" id="CHEBI:16810"/>
        <dbReference type="ChEBI" id="CHEBI:30031"/>
        <dbReference type="ChEBI" id="CHEBI:30087"/>
        <dbReference type="ChEBI" id="CHEBI:32682"/>
        <dbReference type="ChEBI" id="CHEBI:58066"/>
        <dbReference type="EC" id="1.14.20.7"/>
    </reaction>
</comment>
<evidence type="ECO:0000256" key="2">
    <source>
        <dbReference type="ARBA" id="ARBA00004767"/>
    </source>
</evidence>
<dbReference type="InterPro" id="IPR026992">
    <property type="entry name" value="DIOX_N"/>
</dbReference>
<reference evidence="13 14" key="1">
    <citation type="submission" date="2023-07" db="EMBL/GenBank/DDBJ databases">
        <title>Sorghum-associated microbial communities from plants grown in Nebraska, USA.</title>
        <authorList>
            <person name="Schachtman D."/>
        </authorList>
    </citation>
    <scope>NUCLEOTIDE SEQUENCE [LARGE SCALE GENOMIC DNA]</scope>
    <source>
        <strain evidence="13 14">584</strain>
    </source>
</reference>
<dbReference type="InterPro" id="IPR044861">
    <property type="entry name" value="IPNS-like_FE2OG_OXY"/>
</dbReference>
<keyword evidence="14" id="KW-1185">Reference proteome</keyword>
<evidence type="ECO:0000256" key="8">
    <source>
        <dbReference type="ARBA" id="ARBA00031282"/>
    </source>
</evidence>
<evidence type="ECO:0000256" key="6">
    <source>
        <dbReference type="ARBA" id="ARBA00022666"/>
    </source>
</evidence>
<evidence type="ECO:0000256" key="7">
    <source>
        <dbReference type="ARBA" id="ARBA00031011"/>
    </source>
</evidence>
<evidence type="ECO:0000313" key="13">
    <source>
        <dbReference type="EMBL" id="MDR6288949.1"/>
    </source>
</evidence>
<evidence type="ECO:0000256" key="11">
    <source>
        <dbReference type="RuleBase" id="RU003682"/>
    </source>
</evidence>
<keyword evidence="11" id="KW-0479">Metal-binding</keyword>
<dbReference type="Proteomes" id="UP001262410">
    <property type="component" value="Unassembled WGS sequence"/>
</dbReference>
<evidence type="ECO:0000256" key="4">
    <source>
        <dbReference type="ARBA" id="ARBA00012531"/>
    </source>
</evidence>
<dbReference type="RefSeq" id="WP_309793044.1">
    <property type="nucleotide sequence ID" value="NZ_JAVDPW010000002.1"/>
</dbReference>
<keyword evidence="11" id="KW-0408">Iron</keyword>
<sequence length="315" mass="34289">MTDFWRIPVIDIAALQQDDAVAAGQIAARIGRACETAGFFYVTGHGVPEPVVDGVLAAAAWFFDRPQAERDALDVAGSPCFRGYVPMGITGPGVPHRLLEAFQLMLDLGPDDPDVRAGSVMHGPNRWPEDGLDFRMALETYYSAMTALSDRLLDAFARALGLDAGYFRPYFTKPLTQLRLLHYPPQPPDEDAMGVEAHTDTGAFTILLQDASGGLEVRNRAGEWIAAAPVPGSFVINIGDMMQRWTESRFVSTPHRVANRSGRDRISVPFFANPDYAAVITPVTGDRTEPLACGPYVEAAYRAAWPRAARTPAPV</sequence>
<evidence type="ECO:0000256" key="10">
    <source>
        <dbReference type="ARBA" id="ARBA00049359"/>
    </source>
</evidence>
<evidence type="ECO:0000259" key="12">
    <source>
        <dbReference type="PROSITE" id="PS51471"/>
    </source>
</evidence>
<evidence type="ECO:0000256" key="3">
    <source>
        <dbReference type="ARBA" id="ARBA00012293"/>
    </source>
</evidence>
<keyword evidence="11" id="KW-0560">Oxidoreductase</keyword>
<dbReference type="PROSITE" id="PS51471">
    <property type="entry name" value="FE2OG_OXY"/>
    <property type="match status" value="1"/>
</dbReference>
<dbReference type="PANTHER" id="PTHR47990">
    <property type="entry name" value="2-OXOGLUTARATE (2OG) AND FE(II)-DEPENDENT OXYGENASE SUPERFAMILY PROTEIN-RELATED"/>
    <property type="match status" value="1"/>
</dbReference>
<protein>
    <recommendedName>
        <fullName evidence="5">2-oxoglutarate-dependent ethylene/succinate-forming enzyme</fullName>
        <ecNumber evidence="4">1.13.12.19</ecNumber>
        <ecNumber evidence="3">1.14.20.7</ecNumber>
    </recommendedName>
    <alternativeName>
        <fullName evidence="7">2-oxoglutarate dioxygenase (ethylene-forming)</fullName>
    </alternativeName>
    <alternativeName>
        <fullName evidence="8">2-oxoglutarate/L-arginine monooxygenase/decarboxylase (succinate-forming)</fullName>
    </alternativeName>
</protein>
<evidence type="ECO:0000256" key="1">
    <source>
        <dbReference type="ARBA" id="ARBA00001954"/>
    </source>
</evidence>
<feature type="domain" description="Fe2OG dioxygenase" evidence="12">
    <location>
        <begin position="174"/>
        <end position="274"/>
    </location>
</feature>
<dbReference type="SUPFAM" id="SSF51197">
    <property type="entry name" value="Clavaminate synthase-like"/>
    <property type="match status" value="1"/>
</dbReference>
<accession>A0ABU1JN21</accession>
<dbReference type="EMBL" id="JAVDPW010000002">
    <property type="protein sequence ID" value="MDR6288949.1"/>
    <property type="molecule type" value="Genomic_DNA"/>
</dbReference>
<evidence type="ECO:0000313" key="14">
    <source>
        <dbReference type="Proteomes" id="UP001262410"/>
    </source>
</evidence>
<dbReference type="PRINTS" id="PR00682">
    <property type="entry name" value="IPNSYNTHASE"/>
</dbReference>
<dbReference type="EC" id="1.13.12.19" evidence="4"/>
<dbReference type="Pfam" id="PF03171">
    <property type="entry name" value="2OG-FeII_Oxy"/>
    <property type="match status" value="1"/>
</dbReference>
<keyword evidence="6" id="KW-0266">Ethylene biosynthesis</keyword>
<organism evidence="13 14">
    <name type="scientific">Inquilinus ginsengisoli</name>
    <dbReference type="NCBI Taxonomy" id="363840"/>
    <lineage>
        <taxon>Bacteria</taxon>
        <taxon>Pseudomonadati</taxon>
        <taxon>Pseudomonadota</taxon>
        <taxon>Alphaproteobacteria</taxon>
        <taxon>Rhodospirillales</taxon>
        <taxon>Rhodospirillaceae</taxon>
        <taxon>Inquilinus</taxon>
    </lineage>
</organism>
<dbReference type="Pfam" id="PF14226">
    <property type="entry name" value="DIOX_N"/>
    <property type="match status" value="1"/>
</dbReference>
<comment type="catalytic activity">
    <reaction evidence="9">
        <text>2-oxoglutarate + O2 + 2 H(+) = ethene + 3 CO2 + H2O</text>
        <dbReference type="Rhea" id="RHEA:31523"/>
        <dbReference type="ChEBI" id="CHEBI:15377"/>
        <dbReference type="ChEBI" id="CHEBI:15378"/>
        <dbReference type="ChEBI" id="CHEBI:15379"/>
        <dbReference type="ChEBI" id="CHEBI:16526"/>
        <dbReference type="ChEBI" id="CHEBI:16810"/>
        <dbReference type="ChEBI" id="CHEBI:18153"/>
        <dbReference type="EC" id="1.13.12.19"/>
    </reaction>
</comment>
<evidence type="ECO:0000256" key="9">
    <source>
        <dbReference type="ARBA" id="ARBA00047725"/>
    </source>
</evidence>
<comment type="caution">
    <text evidence="13">The sequence shown here is derived from an EMBL/GenBank/DDBJ whole genome shotgun (WGS) entry which is preliminary data.</text>
</comment>
<name>A0ABU1JN21_9PROT</name>
<comment type="similarity">
    <text evidence="11">Belongs to the iron/ascorbate-dependent oxidoreductase family.</text>
</comment>
<dbReference type="InterPro" id="IPR050231">
    <property type="entry name" value="Iron_ascorbate_oxido_reductase"/>
</dbReference>
<dbReference type="InterPro" id="IPR005123">
    <property type="entry name" value="Oxoglu/Fe-dep_dioxygenase_dom"/>
</dbReference>
<proteinExistence type="inferred from homology"/>
<dbReference type="InterPro" id="IPR027443">
    <property type="entry name" value="IPNS-like_sf"/>
</dbReference>
<gene>
    <name evidence="13" type="ORF">E9232_001456</name>
</gene>
<comment type="pathway">
    <text evidence="2">Alkene biosynthesis; ethylene biosynthesis via 2-oxoglutarate.</text>
</comment>
<dbReference type="EC" id="1.14.20.7" evidence="3"/>
<evidence type="ECO:0000256" key="5">
    <source>
        <dbReference type="ARBA" id="ARBA00019045"/>
    </source>
</evidence>